<organism evidence="3 4">
    <name type="scientific">Zingiber officinale</name>
    <name type="common">Ginger</name>
    <name type="synonym">Amomum zingiber</name>
    <dbReference type="NCBI Taxonomy" id="94328"/>
    <lineage>
        <taxon>Eukaryota</taxon>
        <taxon>Viridiplantae</taxon>
        <taxon>Streptophyta</taxon>
        <taxon>Embryophyta</taxon>
        <taxon>Tracheophyta</taxon>
        <taxon>Spermatophyta</taxon>
        <taxon>Magnoliopsida</taxon>
        <taxon>Liliopsida</taxon>
        <taxon>Zingiberales</taxon>
        <taxon>Zingiberaceae</taxon>
        <taxon>Zingiber</taxon>
    </lineage>
</organism>
<reference evidence="3 4" key="1">
    <citation type="submission" date="2020-08" db="EMBL/GenBank/DDBJ databases">
        <title>Plant Genome Project.</title>
        <authorList>
            <person name="Zhang R.-G."/>
        </authorList>
    </citation>
    <scope>NUCLEOTIDE SEQUENCE [LARGE SCALE GENOMIC DNA]</scope>
    <source>
        <tissue evidence="3">Rhizome</tissue>
    </source>
</reference>
<dbReference type="FunFam" id="3.30.70.330:FF:000665">
    <property type="entry name" value="Polyadenylate-binding protein-interacting protein 10"/>
    <property type="match status" value="1"/>
</dbReference>
<gene>
    <name evidence="3" type="ORF">ZIOFF_028772</name>
</gene>
<evidence type="ECO:0000313" key="3">
    <source>
        <dbReference type="EMBL" id="KAG6510738.1"/>
    </source>
</evidence>
<dbReference type="EMBL" id="JACMSC010000008">
    <property type="protein sequence ID" value="KAG6510738.1"/>
    <property type="molecule type" value="Genomic_DNA"/>
</dbReference>
<dbReference type="GO" id="GO:0003723">
    <property type="term" value="F:RNA binding"/>
    <property type="evidence" value="ECO:0007669"/>
    <property type="project" value="UniProtKB-UniRule"/>
</dbReference>
<evidence type="ECO:0000313" key="4">
    <source>
        <dbReference type="Proteomes" id="UP000734854"/>
    </source>
</evidence>
<feature type="domain" description="RRM" evidence="2">
    <location>
        <begin position="248"/>
        <end position="324"/>
    </location>
</feature>
<dbReference type="SMART" id="SM00360">
    <property type="entry name" value="RRM"/>
    <property type="match status" value="2"/>
</dbReference>
<dbReference type="Gene3D" id="3.30.70.330">
    <property type="match status" value="2"/>
</dbReference>
<evidence type="ECO:0000256" key="1">
    <source>
        <dbReference type="PROSITE-ProRule" id="PRU00176"/>
    </source>
</evidence>
<dbReference type="InterPro" id="IPR012677">
    <property type="entry name" value="Nucleotide-bd_a/b_plait_sf"/>
</dbReference>
<proteinExistence type="predicted"/>
<dbReference type="Proteomes" id="UP000734854">
    <property type="component" value="Unassembled WGS sequence"/>
</dbReference>
<dbReference type="InterPro" id="IPR035979">
    <property type="entry name" value="RBD_domain_sf"/>
</dbReference>
<dbReference type="AlphaFoldDB" id="A0A8J5GNJ0"/>
<dbReference type="CDD" id="cd12460">
    <property type="entry name" value="RRM2_CID8_like"/>
    <property type="match status" value="1"/>
</dbReference>
<protein>
    <recommendedName>
        <fullName evidence="2">RRM domain-containing protein</fullName>
    </recommendedName>
</protein>
<evidence type="ECO:0000259" key="2">
    <source>
        <dbReference type="PROSITE" id="PS50102"/>
    </source>
</evidence>
<dbReference type="PANTHER" id="PTHR32343">
    <property type="entry name" value="SERINE/ARGININE-RICH SPLICING FACTOR"/>
    <property type="match status" value="1"/>
</dbReference>
<keyword evidence="1" id="KW-0694">RNA-binding</keyword>
<accession>A0A8J5GNJ0</accession>
<dbReference type="InterPro" id="IPR000504">
    <property type="entry name" value="RRM_dom"/>
</dbReference>
<keyword evidence="4" id="KW-1185">Reference proteome</keyword>
<name>A0A8J5GNJ0_ZINOF</name>
<dbReference type="Pfam" id="PF00076">
    <property type="entry name" value="RRM_1"/>
    <property type="match status" value="1"/>
</dbReference>
<sequence>MAAVVEKINGIGSDDQLLCSHPPAETDAGVEYHGDVRRLVDLFSKLNPAAKEFFPAAAFSDVAVERKSENRLFAGGFYSNSCRGSSSDGLLYNHLNRTKKAGNSQVQQRINNRVKRTERHESVKRTVYVSDVDRHVTEERLAEIFSTCGQNLKNSLNSLNIGADDQEATPTYQNLKVVDCRICGDPHSVLRFAFIEFSDEEGARTALNFGGTVLGYYPVKVFPSKTAILPVNPNFLPRTKDERDMVIRTIYCTNIDRKMMQTDVKAFFEQLCGQVSRLRILGDNKHSTRIAFVEFVQAESAILALNYSGMVLGSLPIRVSPSKTPVRPPRMPLNSAHGN</sequence>
<dbReference type="PANTHER" id="PTHR32343:SF22">
    <property type="entry name" value="LD29830P"/>
    <property type="match status" value="1"/>
</dbReference>
<dbReference type="PROSITE" id="PS50102">
    <property type="entry name" value="RRM"/>
    <property type="match status" value="2"/>
</dbReference>
<comment type="caution">
    <text evidence="3">The sequence shown here is derived from an EMBL/GenBank/DDBJ whole genome shotgun (WGS) entry which is preliminary data.</text>
</comment>
<dbReference type="InterPro" id="IPR034825">
    <property type="entry name" value="CID8-like_RRM2"/>
</dbReference>
<dbReference type="SUPFAM" id="SSF54928">
    <property type="entry name" value="RNA-binding domain, RBD"/>
    <property type="match status" value="2"/>
</dbReference>
<feature type="domain" description="RRM" evidence="2">
    <location>
        <begin position="125"/>
        <end position="226"/>
    </location>
</feature>